<gene>
    <name evidence="1" type="ORF">FWK35_00012948</name>
</gene>
<keyword evidence="2" id="KW-1185">Reference proteome</keyword>
<evidence type="ECO:0000313" key="1">
    <source>
        <dbReference type="EMBL" id="KAF0755039.1"/>
    </source>
</evidence>
<protein>
    <submittedName>
        <fullName evidence="1">Integrase catalytic domain-containing protein</fullName>
    </submittedName>
</protein>
<name>A0A6G0YG20_APHCR</name>
<organism evidence="1 2">
    <name type="scientific">Aphis craccivora</name>
    <name type="common">Cowpea aphid</name>
    <dbReference type="NCBI Taxonomy" id="307492"/>
    <lineage>
        <taxon>Eukaryota</taxon>
        <taxon>Metazoa</taxon>
        <taxon>Ecdysozoa</taxon>
        <taxon>Arthropoda</taxon>
        <taxon>Hexapoda</taxon>
        <taxon>Insecta</taxon>
        <taxon>Pterygota</taxon>
        <taxon>Neoptera</taxon>
        <taxon>Paraneoptera</taxon>
        <taxon>Hemiptera</taxon>
        <taxon>Sternorrhyncha</taxon>
        <taxon>Aphidomorpha</taxon>
        <taxon>Aphidoidea</taxon>
        <taxon>Aphididae</taxon>
        <taxon>Aphidini</taxon>
        <taxon>Aphis</taxon>
        <taxon>Aphis</taxon>
    </lineage>
</organism>
<reference evidence="1 2" key="1">
    <citation type="submission" date="2019-08" db="EMBL/GenBank/DDBJ databases">
        <title>Whole genome of Aphis craccivora.</title>
        <authorList>
            <person name="Voronova N.V."/>
            <person name="Shulinski R.S."/>
            <person name="Bandarenka Y.V."/>
            <person name="Zhorov D.G."/>
            <person name="Warner D."/>
        </authorList>
    </citation>
    <scope>NUCLEOTIDE SEQUENCE [LARGE SCALE GENOMIC DNA]</scope>
    <source>
        <strain evidence="1">180601</strain>
        <tissue evidence="1">Whole Body</tissue>
    </source>
</reference>
<accession>A0A6G0YG20</accession>
<dbReference type="Proteomes" id="UP000478052">
    <property type="component" value="Unassembled WGS sequence"/>
</dbReference>
<proteinExistence type="predicted"/>
<comment type="caution">
    <text evidence="1">The sequence shown here is derived from an EMBL/GenBank/DDBJ whole genome shotgun (WGS) entry which is preliminary data.</text>
</comment>
<sequence>MVELDEIEQFSPSLDAEIHALVVEIRAIVNNFELDSARSTEDHQPITQIIYNAVLSKSNTVVEPQASLTVD</sequence>
<dbReference type="AlphaFoldDB" id="A0A6G0YG20"/>
<evidence type="ECO:0000313" key="2">
    <source>
        <dbReference type="Proteomes" id="UP000478052"/>
    </source>
</evidence>
<dbReference type="EMBL" id="VUJU01004249">
    <property type="protein sequence ID" value="KAF0755039.1"/>
    <property type="molecule type" value="Genomic_DNA"/>
</dbReference>